<protein>
    <recommendedName>
        <fullName evidence="1">DUF4123 domain-containing protein</fullName>
    </recommendedName>
</protein>
<dbReference type="Proteomes" id="UP001189225">
    <property type="component" value="Unassembled WGS sequence"/>
</dbReference>
<organism evidence="2 3">
    <name type="scientific">Ralstonia edaphi</name>
    <dbReference type="NCBI Taxonomy" id="3058599"/>
    <lineage>
        <taxon>Bacteria</taxon>
        <taxon>Pseudomonadati</taxon>
        <taxon>Pseudomonadota</taxon>
        <taxon>Betaproteobacteria</taxon>
        <taxon>Burkholderiales</taxon>
        <taxon>Burkholderiaceae</taxon>
        <taxon>Ralstonia</taxon>
    </lineage>
</organism>
<dbReference type="EMBL" id="CATWHI010000001">
    <property type="protein sequence ID" value="CAJ0735321.1"/>
    <property type="molecule type" value="Genomic_DNA"/>
</dbReference>
<feature type="domain" description="DUF4123" evidence="1">
    <location>
        <begin position="32"/>
        <end position="125"/>
    </location>
</feature>
<gene>
    <name evidence="2" type="ORF">R16034_00141</name>
</gene>
<name>A0AB72WW47_9RALS</name>
<evidence type="ECO:0000313" key="3">
    <source>
        <dbReference type="Proteomes" id="UP001189225"/>
    </source>
</evidence>
<evidence type="ECO:0000259" key="1">
    <source>
        <dbReference type="Pfam" id="PF13503"/>
    </source>
</evidence>
<keyword evidence="3" id="KW-1185">Reference proteome</keyword>
<comment type="caution">
    <text evidence="2">The sequence shown here is derived from an EMBL/GenBank/DDBJ whole genome shotgun (WGS) entry which is preliminary data.</text>
</comment>
<accession>A0AB72WW47</accession>
<reference evidence="2 3" key="1">
    <citation type="submission" date="2023-07" db="EMBL/GenBank/DDBJ databases">
        <authorList>
            <person name="Peeters C."/>
        </authorList>
    </citation>
    <scope>NUCLEOTIDE SEQUENCE [LARGE SCALE GENOMIC DNA]</scope>
    <source>
        <strain evidence="2 3">R-16034</strain>
    </source>
</reference>
<proteinExistence type="predicted"/>
<dbReference type="AlphaFoldDB" id="A0AB72WW47"/>
<evidence type="ECO:0000313" key="2">
    <source>
        <dbReference type="EMBL" id="CAJ0735321.1"/>
    </source>
</evidence>
<dbReference type="InterPro" id="IPR025391">
    <property type="entry name" value="DUF4123"/>
</dbReference>
<sequence length="287" mass="33083">MLREPLARDFILDSGCEIFPIVMASVWLAEHQTPYLVRLRPAAVQTLKASLEAALREQVDVDVENDEGFAIGGWLRSAVEPQLLAKHLARCMTPVGMPAGVRYLRLADRRVFELIWSISNLAQRQEWLGPISQWWTLDRLNLLVPHTVEQSVAWQLNYLRIDSKRWRRMRNCELVQQLLRGWRRFQRELPPDYLQRAANAIEAAQSLELDQAADIVLLAAYIVQIHPRLCEHPRVVQLVKSARQESPNLAQRLSELPDDSWDEIGRELTNMPALHQSFDPLTYASVE</sequence>
<dbReference type="Pfam" id="PF13503">
    <property type="entry name" value="DUF4123"/>
    <property type="match status" value="1"/>
</dbReference>